<name>K5Y1P4_9BACT</name>
<dbReference type="PANTHER" id="PTHR43772">
    <property type="entry name" value="ENDO-1,4-BETA-XYLANASE"/>
    <property type="match status" value="1"/>
</dbReference>
<evidence type="ECO:0000313" key="9">
    <source>
        <dbReference type="EMBL" id="EKN06982.1"/>
    </source>
</evidence>
<keyword evidence="2" id="KW-0624">Polysaccharide degradation</keyword>
<dbReference type="AlphaFoldDB" id="K5Y1P4"/>
<dbReference type="PANTHER" id="PTHR43772:SF2">
    <property type="entry name" value="PUTATIVE (AFU_ORTHOLOGUE AFUA_2G04480)-RELATED"/>
    <property type="match status" value="1"/>
</dbReference>
<dbReference type="HOGENOM" id="CLU_009397_11_2_10"/>
<comment type="similarity">
    <text evidence="1 7">Belongs to the glycosyl hydrolase 43 family.</text>
</comment>
<dbReference type="SUPFAM" id="SSF49785">
    <property type="entry name" value="Galactose-binding domain-like"/>
    <property type="match status" value="1"/>
</dbReference>
<dbReference type="InterPro" id="IPR052176">
    <property type="entry name" value="Glycosyl_Hydrlase_43_Enz"/>
</dbReference>
<dbReference type="SUPFAM" id="SSF75005">
    <property type="entry name" value="Arabinanase/levansucrase/invertase"/>
    <property type="match status" value="1"/>
</dbReference>
<dbReference type="Pfam" id="PF04616">
    <property type="entry name" value="Glyco_hydro_43"/>
    <property type="match status" value="1"/>
</dbReference>
<organism evidence="9 10">
    <name type="scientific">Parabacteroides merdae CL03T12C32</name>
    <dbReference type="NCBI Taxonomy" id="999420"/>
    <lineage>
        <taxon>Bacteria</taxon>
        <taxon>Pseudomonadati</taxon>
        <taxon>Bacteroidota</taxon>
        <taxon>Bacteroidia</taxon>
        <taxon>Bacteroidales</taxon>
        <taxon>Tannerellaceae</taxon>
        <taxon>Parabacteroides</taxon>
    </lineage>
</organism>
<protein>
    <recommendedName>
        <fullName evidence="8">CBM6 domain-containing protein</fullName>
    </recommendedName>
</protein>
<dbReference type="GO" id="GO:0004553">
    <property type="term" value="F:hydrolase activity, hydrolyzing O-glycosyl compounds"/>
    <property type="evidence" value="ECO:0007669"/>
    <property type="project" value="InterPro"/>
</dbReference>
<evidence type="ECO:0000256" key="4">
    <source>
        <dbReference type="ARBA" id="ARBA00023277"/>
    </source>
</evidence>
<dbReference type="Gene3D" id="2.115.10.20">
    <property type="entry name" value="Glycosyl hydrolase domain, family 43"/>
    <property type="match status" value="1"/>
</dbReference>
<sequence>MNFDMHMNFYLKLGSLLIAGLLAGCQSSKKGNLSEKGENSVPVTTHRALNPIAPPGVFIADPEVRQMPDGRVYVYGSRDEPGNSWCSNSYDVLSSSDLVDWHVEQYSFATKGLGKQTDYTDKVLYAPDGIYHNGKYYLYYCLAADGENEGVAVASSPYGPFKEGKAIKGISGIDPSVFIDDDGQAYLFWGQWHVRGAKLSKDMLSIEGAVHDSLLTYKTHFFNEGSSVRKRNGIYYLVYGSHSRHGESNCATLDYATATSPLGPYTYRGVIIDNWGSDRNLVNNHGCITEINGQWYIAYHRPTHATETGTMRKACLEPITFNPDGTINEVEMTTQGVGGPISPSYRMDAARACLLSGHVAVAVRRPDNDVPVEYLSSIRDGDHAYWKYYDFTGTDVDRFICKTWDKNKKAKIEIRLDSPEGELLGVCDLEAMNGEVAYAIHETNIKSVTGKHALVLVFKAAEPAGNEEEDLMNLEWFTFATTRPTKVSPE</sequence>
<keyword evidence="3 7" id="KW-0378">Hydrolase</keyword>
<dbReference type="EMBL" id="AGZQ01000027">
    <property type="protein sequence ID" value="EKN06982.1"/>
    <property type="molecule type" value="Genomic_DNA"/>
</dbReference>
<dbReference type="GO" id="GO:0045493">
    <property type="term" value="P:xylan catabolic process"/>
    <property type="evidence" value="ECO:0007669"/>
    <property type="project" value="UniProtKB-KW"/>
</dbReference>
<evidence type="ECO:0000256" key="1">
    <source>
        <dbReference type="ARBA" id="ARBA00009865"/>
    </source>
</evidence>
<proteinExistence type="inferred from homology"/>
<keyword evidence="4" id="KW-0119">Carbohydrate metabolism</keyword>
<dbReference type="InterPro" id="IPR023296">
    <property type="entry name" value="Glyco_hydro_beta-prop_sf"/>
</dbReference>
<evidence type="ECO:0000256" key="7">
    <source>
        <dbReference type="RuleBase" id="RU361187"/>
    </source>
</evidence>
<dbReference type="CDD" id="cd18620">
    <property type="entry name" value="GH43_XylA-like"/>
    <property type="match status" value="1"/>
</dbReference>
<evidence type="ECO:0000256" key="5">
    <source>
        <dbReference type="ARBA" id="ARBA00023295"/>
    </source>
</evidence>
<dbReference type="InterPro" id="IPR005084">
    <property type="entry name" value="CBM6"/>
</dbReference>
<feature type="site" description="Important for catalytic activity, responsible for pKa modulation of the active site Glu and correct orientation of both the proton donor and substrate" evidence="6">
    <location>
        <position position="174"/>
    </location>
</feature>
<dbReference type="CDD" id="cd04084">
    <property type="entry name" value="CBM6_xylanase-like"/>
    <property type="match status" value="1"/>
</dbReference>
<evidence type="ECO:0000256" key="3">
    <source>
        <dbReference type="ARBA" id="ARBA00022801"/>
    </source>
</evidence>
<dbReference type="PATRIC" id="fig|999420.3.peg.3972"/>
<comment type="caution">
    <text evidence="9">The sequence shown here is derived from an EMBL/GenBank/DDBJ whole genome shotgun (WGS) entry which is preliminary data.</text>
</comment>
<dbReference type="Proteomes" id="UP000006271">
    <property type="component" value="Unassembled WGS sequence"/>
</dbReference>
<dbReference type="InterPro" id="IPR006710">
    <property type="entry name" value="Glyco_hydro_43"/>
</dbReference>
<accession>K5Y1P4</accession>
<dbReference type="GO" id="GO:0030246">
    <property type="term" value="F:carbohydrate binding"/>
    <property type="evidence" value="ECO:0007669"/>
    <property type="project" value="InterPro"/>
</dbReference>
<dbReference type="Pfam" id="PF03422">
    <property type="entry name" value="CBM_6"/>
    <property type="match status" value="1"/>
</dbReference>
<evidence type="ECO:0000256" key="6">
    <source>
        <dbReference type="PIRSR" id="PIRSR606710-2"/>
    </source>
</evidence>
<evidence type="ECO:0000259" key="8">
    <source>
        <dbReference type="Pfam" id="PF03422"/>
    </source>
</evidence>
<evidence type="ECO:0000313" key="10">
    <source>
        <dbReference type="Proteomes" id="UP000006271"/>
    </source>
</evidence>
<keyword evidence="5 7" id="KW-0326">Glycosidase</keyword>
<gene>
    <name evidence="9" type="ORF">HMPREF1060_03847</name>
</gene>
<dbReference type="Gene3D" id="2.60.120.260">
    <property type="entry name" value="Galactose-binding domain-like"/>
    <property type="match status" value="1"/>
</dbReference>
<dbReference type="InterPro" id="IPR008979">
    <property type="entry name" value="Galactose-bd-like_sf"/>
</dbReference>
<keyword evidence="2" id="KW-0858">Xylan degradation</keyword>
<reference evidence="9 10" key="1">
    <citation type="submission" date="2012-02" db="EMBL/GenBank/DDBJ databases">
        <title>The Genome Sequence of Parabacteroides merdae CL03T12C32.</title>
        <authorList>
            <consortium name="The Broad Institute Genome Sequencing Platform"/>
            <person name="Earl A."/>
            <person name="Ward D."/>
            <person name="Feldgarden M."/>
            <person name="Gevers D."/>
            <person name="Zitomersky N.L."/>
            <person name="Coyne M.J."/>
            <person name="Comstock L.E."/>
            <person name="Young S.K."/>
            <person name="Zeng Q."/>
            <person name="Gargeya S."/>
            <person name="Fitzgerald M."/>
            <person name="Haas B."/>
            <person name="Abouelleil A."/>
            <person name="Alvarado L."/>
            <person name="Arachchi H.M."/>
            <person name="Berlin A."/>
            <person name="Chapman S.B."/>
            <person name="Gearin G."/>
            <person name="Goldberg J."/>
            <person name="Griggs A."/>
            <person name="Gujja S."/>
            <person name="Hansen M."/>
            <person name="Heiman D."/>
            <person name="Howarth C."/>
            <person name="Larimer J."/>
            <person name="Lui A."/>
            <person name="MacDonald P.J.P."/>
            <person name="McCowen C."/>
            <person name="Montmayeur A."/>
            <person name="Murphy C."/>
            <person name="Neiman D."/>
            <person name="Pearson M."/>
            <person name="Priest M."/>
            <person name="Roberts A."/>
            <person name="Saif S."/>
            <person name="Shea T."/>
            <person name="Sisk P."/>
            <person name="Stolte C."/>
            <person name="Sykes S."/>
            <person name="Wortman J."/>
            <person name="Nusbaum C."/>
            <person name="Birren B."/>
        </authorList>
    </citation>
    <scope>NUCLEOTIDE SEQUENCE [LARGE SCALE GENOMIC DNA]</scope>
    <source>
        <strain evidence="9 10">CL03T12C32</strain>
    </source>
</reference>
<feature type="domain" description="CBM6" evidence="8">
    <location>
        <begin position="376"/>
        <end position="480"/>
    </location>
</feature>
<evidence type="ECO:0000256" key="2">
    <source>
        <dbReference type="ARBA" id="ARBA00022651"/>
    </source>
</evidence>